<dbReference type="AlphaFoldDB" id="A0A7X9P3M7"/>
<evidence type="ECO:0000256" key="3">
    <source>
        <dbReference type="ARBA" id="ARBA00023235"/>
    </source>
</evidence>
<dbReference type="CDD" id="cd00317">
    <property type="entry name" value="cyclophilin"/>
    <property type="match status" value="1"/>
</dbReference>
<sequence>MLRDYKLKLILLFIGFVLFSCNEKKKDQFKEQEFEKQKKVKRKMPKLDDDNAMQELAWYGPENPETIVQVETKYGNIKLKLYKETSKHRASFIMLAKRGYFTDAQFYRVVKNFIAQGGDSDDPDFRKKKRSFGKYHIPNEIDPRRFYHKRGALSAARAYKDNPTRQSTPFDFFIVQGRQVTEGDLAQSELDNGLKYTKEQKDEYRKNGGDPHLDGQHTVFGEVIEGMDVVDKICDVETDEGEWPLEAILMKIKVIE</sequence>
<evidence type="ECO:0000313" key="5">
    <source>
        <dbReference type="EMBL" id="NME68114.1"/>
    </source>
</evidence>
<dbReference type="Proteomes" id="UP000576082">
    <property type="component" value="Unassembled WGS sequence"/>
</dbReference>
<accession>A0A7X9P3M7</accession>
<name>A0A7X9P3M7_9BACT</name>
<gene>
    <name evidence="5" type="ORF">HHU12_09090</name>
</gene>
<evidence type="ECO:0000256" key="1">
    <source>
        <dbReference type="ARBA" id="ARBA00013194"/>
    </source>
</evidence>
<dbReference type="PROSITE" id="PS50072">
    <property type="entry name" value="CSA_PPIASE_2"/>
    <property type="match status" value="1"/>
</dbReference>
<comment type="caution">
    <text evidence="5">The sequence shown here is derived from an EMBL/GenBank/DDBJ whole genome shotgun (WGS) entry which is preliminary data.</text>
</comment>
<dbReference type="InterPro" id="IPR044666">
    <property type="entry name" value="Cyclophilin_A-like"/>
</dbReference>
<dbReference type="InterPro" id="IPR002130">
    <property type="entry name" value="Cyclophilin-type_PPIase_dom"/>
</dbReference>
<dbReference type="PANTHER" id="PTHR45625">
    <property type="entry name" value="PEPTIDYL-PROLYL CIS-TRANS ISOMERASE-RELATED"/>
    <property type="match status" value="1"/>
</dbReference>
<dbReference type="GO" id="GO:0003755">
    <property type="term" value="F:peptidyl-prolyl cis-trans isomerase activity"/>
    <property type="evidence" value="ECO:0007669"/>
    <property type="project" value="UniProtKB-KW"/>
</dbReference>
<dbReference type="InterPro" id="IPR029000">
    <property type="entry name" value="Cyclophilin-like_dom_sf"/>
</dbReference>
<dbReference type="RefSeq" id="WP_169656427.1">
    <property type="nucleotide sequence ID" value="NZ_JABANE010000019.1"/>
</dbReference>
<dbReference type="Pfam" id="PF00160">
    <property type="entry name" value="Pro_isomerase"/>
    <property type="match status" value="1"/>
</dbReference>
<keyword evidence="2" id="KW-0697">Rotamase</keyword>
<dbReference type="PANTHER" id="PTHR45625:SF4">
    <property type="entry name" value="PEPTIDYLPROLYL ISOMERASE DOMAIN AND WD REPEAT-CONTAINING PROTEIN 1"/>
    <property type="match status" value="1"/>
</dbReference>
<keyword evidence="3 5" id="KW-0413">Isomerase</keyword>
<dbReference type="PROSITE" id="PS51257">
    <property type="entry name" value="PROKAR_LIPOPROTEIN"/>
    <property type="match status" value="1"/>
</dbReference>
<dbReference type="EMBL" id="JABANE010000019">
    <property type="protein sequence ID" value="NME68114.1"/>
    <property type="molecule type" value="Genomic_DNA"/>
</dbReference>
<protein>
    <recommendedName>
        <fullName evidence="1">peptidylprolyl isomerase</fullName>
        <ecNumber evidence="1">5.2.1.8</ecNumber>
    </recommendedName>
</protein>
<dbReference type="SUPFAM" id="SSF50891">
    <property type="entry name" value="Cyclophilin-like"/>
    <property type="match status" value="1"/>
</dbReference>
<keyword evidence="6" id="KW-1185">Reference proteome</keyword>
<reference evidence="5 6" key="1">
    <citation type="submission" date="2020-04" db="EMBL/GenBank/DDBJ databases">
        <title>Flammeovirga sp. SR4, a novel species isolated from seawater.</title>
        <authorList>
            <person name="Wang X."/>
        </authorList>
    </citation>
    <scope>NUCLEOTIDE SEQUENCE [LARGE SCALE GENOMIC DNA]</scope>
    <source>
        <strain evidence="5 6">ATCC 23126</strain>
    </source>
</reference>
<evidence type="ECO:0000313" key="6">
    <source>
        <dbReference type="Proteomes" id="UP000576082"/>
    </source>
</evidence>
<dbReference type="Gene3D" id="2.40.100.10">
    <property type="entry name" value="Cyclophilin-like"/>
    <property type="match status" value="1"/>
</dbReference>
<organism evidence="5 6">
    <name type="scientific">Flammeovirga aprica JL-4</name>
    <dbReference type="NCBI Taxonomy" id="694437"/>
    <lineage>
        <taxon>Bacteria</taxon>
        <taxon>Pseudomonadati</taxon>
        <taxon>Bacteroidota</taxon>
        <taxon>Cytophagia</taxon>
        <taxon>Cytophagales</taxon>
        <taxon>Flammeovirgaceae</taxon>
        <taxon>Flammeovirga</taxon>
    </lineage>
</organism>
<evidence type="ECO:0000259" key="4">
    <source>
        <dbReference type="PROSITE" id="PS50072"/>
    </source>
</evidence>
<evidence type="ECO:0000256" key="2">
    <source>
        <dbReference type="ARBA" id="ARBA00023110"/>
    </source>
</evidence>
<feature type="domain" description="PPIase cyclophilin-type" evidence="4">
    <location>
        <begin position="71"/>
        <end position="250"/>
    </location>
</feature>
<proteinExistence type="predicted"/>
<dbReference type="EC" id="5.2.1.8" evidence="1"/>